<feature type="compositionally biased region" description="Low complexity" evidence="1">
    <location>
        <begin position="68"/>
        <end position="91"/>
    </location>
</feature>
<dbReference type="PANTHER" id="PTHR43591:SF24">
    <property type="entry name" value="2-METHOXY-6-POLYPRENYL-1,4-BENZOQUINOL METHYLASE, MITOCHONDRIAL"/>
    <property type="match status" value="1"/>
</dbReference>
<proteinExistence type="predicted"/>
<sequence length="478" mass="52755">MQSPPSSSLPSSSTASSASSSSSQRGGVNIPSIRAPSRPHPEQAAGPSRAGWQTAREANDDEDDDSDSSGSEDGSRRPPSSVFSRSTTSGSATSYSFAATDAEGSDAEVFSAGSLSPVPSQYSLTESLRVASKHVEYGREINSYSDVYRLPADTDEISRLDKQHVMFKDVMGDYSSHVKQILQRSNSQQDGEEQIAVLDVGCGSGAWIVDVAREYPNTSCVAVDLVPMPAENVPPNCRYEVDDVNLGLDHYENQFDVVHCRLISSGIRDYYVVIRDAAACLRAGGAADFMEFDFRLYSRQHVAIPTTQKEIWGDTIPPPDFPTAGFLNLPPRTTRSSRSGIVRPTSSPYICRWFAALGQATRKRGGHADAAALLHSWVSGNPDYEDVQYREFWLPYGPWMRGRPEYMALSQYDRFCTIGDLMREDIYEFIRSGRPLLLSAGFPEHIVNKLEAEANREVGEARIPLFFRIQNVYARKKA</sequence>
<feature type="region of interest" description="Disordered" evidence="1">
    <location>
        <begin position="1"/>
        <end position="92"/>
    </location>
</feature>
<gene>
    <name evidence="2" type="ORF">SCHPADRAFT_934793</name>
</gene>
<keyword evidence="3" id="KW-1185">Reference proteome</keyword>
<reference evidence="2 3" key="1">
    <citation type="submission" date="2015-04" db="EMBL/GenBank/DDBJ databases">
        <title>Complete genome sequence of Schizopora paradoxa KUC8140, a cosmopolitan wood degrader in East Asia.</title>
        <authorList>
            <consortium name="DOE Joint Genome Institute"/>
            <person name="Min B."/>
            <person name="Park H."/>
            <person name="Jang Y."/>
            <person name="Kim J.-J."/>
            <person name="Kim K.H."/>
            <person name="Pangilinan J."/>
            <person name="Lipzen A."/>
            <person name="Riley R."/>
            <person name="Grigoriev I.V."/>
            <person name="Spatafora J.W."/>
            <person name="Choi I.-G."/>
        </authorList>
    </citation>
    <scope>NUCLEOTIDE SEQUENCE [LARGE SCALE GENOMIC DNA]</scope>
    <source>
        <strain evidence="2 3">KUC8140</strain>
    </source>
</reference>
<dbReference type="STRING" id="27342.A0A0H2S7G8"/>
<dbReference type="Gene3D" id="3.40.50.150">
    <property type="entry name" value="Vaccinia Virus protein VP39"/>
    <property type="match status" value="1"/>
</dbReference>
<accession>A0A0H2S7G8</accession>
<feature type="compositionally biased region" description="Low complexity" evidence="1">
    <location>
        <begin position="1"/>
        <end position="23"/>
    </location>
</feature>
<organism evidence="2 3">
    <name type="scientific">Schizopora paradoxa</name>
    <dbReference type="NCBI Taxonomy" id="27342"/>
    <lineage>
        <taxon>Eukaryota</taxon>
        <taxon>Fungi</taxon>
        <taxon>Dikarya</taxon>
        <taxon>Basidiomycota</taxon>
        <taxon>Agaricomycotina</taxon>
        <taxon>Agaricomycetes</taxon>
        <taxon>Hymenochaetales</taxon>
        <taxon>Schizoporaceae</taxon>
        <taxon>Schizopora</taxon>
    </lineage>
</organism>
<name>A0A0H2S7G8_9AGAM</name>
<evidence type="ECO:0000256" key="1">
    <source>
        <dbReference type="SAM" id="MobiDB-lite"/>
    </source>
</evidence>
<dbReference type="InParanoid" id="A0A0H2S7G8"/>
<dbReference type="GO" id="GO:0008168">
    <property type="term" value="F:methyltransferase activity"/>
    <property type="evidence" value="ECO:0007669"/>
    <property type="project" value="TreeGrafter"/>
</dbReference>
<dbReference type="Proteomes" id="UP000053477">
    <property type="component" value="Unassembled WGS sequence"/>
</dbReference>
<dbReference type="EMBL" id="KQ085883">
    <property type="protein sequence ID" value="KLO20192.1"/>
    <property type="molecule type" value="Genomic_DNA"/>
</dbReference>
<evidence type="ECO:0008006" key="4">
    <source>
        <dbReference type="Google" id="ProtNLM"/>
    </source>
</evidence>
<evidence type="ECO:0000313" key="2">
    <source>
        <dbReference type="EMBL" id="KLO20192.1"/>
    </source>
</evidence>
<evidence type="ECO:0000313" key="3">
    <source>
        <dbReference type="Proteomes" id="UP000053477"/>
    </source>
</evidence>
<protein>
    <recommendedName>
        <fullName evidence="4">S-adenosyl-L-methionine-dependent methyltransferase</fullName>
    </recommendedName>
</protein>
<dbReference type="CDD" id="cd02440">
    <property type="entry name" value="AdoMet_MTases"/>
    <property type="match status" value="1"/>
</dbReference>
<dbReference type="InterPro" id="IPR029063">
    <property type="entry name" value="SAM-dependent_MTases_sf"/>
</dbReference>
<dbReference type="SUPFAM" id="SSF53335">
    <property type="entry name" value="S-adenosyl-L-methionine-dependent methyltransferases"/>
    <property type="match status" value="1"/>
</dbReference>
<dbReference type="AlphaFoldDB" id="A0A0H2S7G8"/>
<dbReference type="PANTHER" id="PTHR43591">
    <property type="entry name" value="METHYLTRANSFERASE"/>
    <property type="match status" value="1"/>
</dbReference>
<dbReference type="OrthoDB" id="2013972at2759"/>
<dbReference type="Pfam" id="PF13489">
    <property type="entry name" value="Methyltransf_23"/>
    <property type="match status" value="1"/>
</dbReference>